<dbReference type="GeneID" id="24789957"/>
<sequence>MNTKTKVFFVAIILLVSVFLSGCTGSSEDKEKTGTDQVTENISQAKEKENNLEKDAVQRITPEEAEANDTAPVNEITPINDTAATEKMDSATSSSGNKGSSSNSGGSSSSGKIDKITVTDDIGREITVPYPCERSVFLVENAMNSMYAVGGADKVSGIGAVWYEDTKAPFFRAIDPNYDKKRLSNGSEQPSNEKIASVDPQIVFLWASDWNSADIKAIEENLKVPVYGVFIDSLDDLQRQMKTFSKLIGNEERGQEVIDIMDKYMEKVTDVTGSLSAEEKPTVYWMWGDIYGTAGINSTANDLIEKAGGLNILNNWTNETKSIEHPTLNLETLLELNPEVIYMWNNENLDPVNITSGDTVDGIDFSTWKDISAVKNKRVYEISDPFIYDFHSPRLPLAMMHVAKDLHPDKFANINLTQEVDSYYVEIYGVHYPGFEKA</sequence>
<dbReference type="PATRIC" id="fig|1434107.4.peg.2991"/>
<organism evidence="3 4">
    <name type="scientific">Methanosarcina barkeri 3</name>
    <dbReference type="NCBI Taxonomy" id="1434107"/>
    <lineage>
        <taxon>Archaea</taxon>
        <taxon>Methanobacteriati</taxon>
        <taxon>Methanobacteriota</taxon>
        <taxon>Stenosarchaea group</taxon>
        <taxon>Methanomicrobia</taxon>
        <taxon>Methanosarcinales</taxon>
        <taxon>Methanosarcinaceae</taxon>
        <taxon>Methanosarcina</taxon>
    </lineage>
</organism>
<dbReference type="HOGENOM" id="CLU_038034_2_5_2"/>
<protein>
    <submittedName>
        <fullName evidence="3">Vitamin B12 ABC transporter, B12-binding component BtuF</fullName>
    </submittedName>
</protein>
<dbReference type="EMBL" id="CP009517">
    <property type="protein sequence ID" value="AKB82948.1"/>
    <property type="molecule type" value="Genomic_DNA"/>
</dbReference>
<dbReference type="KEGG" id="mbak:MSBR3_2370"/>
<dbReference type="PANTHER" id="PTHR30535:SF34">
    <property type="entry name" value="MOLYBDATE-BINDING PROTEIN MOLA"/>
    <property type="match status" value="1"/>
</dbReference>
<feature type="region of interest" description="Disordered" evidence="1">
    <location>
        <begin position="62"/>
        <end position="81"/>
    </location>
</feature>
<dbReference type="InterPro" id="IPR050902">
    <property type="entry name" value="ABC_Transporter_SBP"/>
</dbReference>
<dbReference type="PROSITE" id="PS51257">
    <property type="entry name" value="PROKAR_LIPOPROTEIN"/>
    <property type="match status" value="1"/>
</dbReference>
<accession>A0A0E3SNR3</accession>
<reference evidence="3" key="1">
    <citation type="submission" date="2014-07" db="EMBL/GenBank/DDBJ databases">
        <title>Methanogenic archaea and the global carbon cycle.</title>
        <authorList>
            <person name="Henriksen J.R."/>
            <person name="Luke J."/>
            <person name="Reinhart S."/>
            <person name="Benedict M.N."/>
            <person name="Youngblut N.D."/>
            <person name="Metcalf M.E."/>
            <person name="Whitaker R.J."/>
            <person name="Metcalf W.W."/>
        </authorList>
    </citation>
    <scope>NUCLEOTIDE SEQUENCE [LARGE SCALE GENOMIC DNA]</scope>
    <source>
        <strain evidence="3">3</strain>
    </source>
</reference>
<proteinExistence type="predicted"/>
<dbReference type="PROSITE" id="PS50983">
    <property type="entry name" value="FE_B12_PBP"/>
    <property type="match status" value="1"/>
</dbReference>
<dbReference type="PANTHER" id="PTHR30535">
    <property type="entry name" value="VITAMIN B12-BINDING PROTEIN"/>
    <property type="match status" value="1"/>
</dbReference>
<feature type="region of interest" description="Disordered" evidence="1">
    <location>
        <begin position="25"/>
        <end position="56"/>
    </location>
</feature>
<dbReference type="Gene3D" id="3.40.50.1980">
    <property type="entry name" value="Nitrogenase molybdenum iron protein domain"/>
    <property type="match status" value="2"/>
</dbReference>
<evidence type="ECO:0000313" key="3">
    <source>
        <dbReference type="EMBL" id="AKB82948.1"/>
    </source>
</evidence>
<feature type="compositionally biased region" description="Basic and acidic residues" evidence="1">
    <location>
        <begin position="45"/>
        <end position="56"/>
    </location>
</feature>
<evidence type="ECO:0000256" key="1">
    <source>
        <dbReference type="SAM" id="MobiDB-lite"/>
    </source>
</evidence>
<evidence type="ECO:0000313" key="4">
    <source>
        <dbReference type="Proteomes" id="UP000033066"/>
    </source>
</evidence>
<feature type="region of interest" description="Disordered" evidence="1">
    <location>
        <begin position="86"/>
        <end position="116"/>
    </location>
</feature>
<dbReference type="STRING" id="1434107.MSBR3_2370"/>
<keyword evidence="4" id="KW-1185">Reference proteome</keyword>
<evidence type="ECO:0000259" key="2">
    <source>
        <dbReference type="PROSITE" id="PS50983"/>
    </source>
</evidence>
<dbReference type="Proteomes" id="UP000033066">
    <property type="component" value="Chromosome"/>
</dbReference>
<name>A0A0E3SNR3_METBA</name>
<dbReference type="Pfam" id="PF01497">
    <property type="entry name" value="Peripla_BP_2"/>
    <property type="match status" value="1"/>
</dbReference>
<dbReference type="SUPFAM" id="SSF53807">
    <property type="entry name" value="Helical backbone' metal receptor"/>
    <property type="match status" value="1"/>
</dbReference>
<dbReference type="AlphaFoldDB" id="A0A0E3SNR3"/>
<gene>
    <name evidence="3" type="ORF">MSBR3_2370</name>
</gene>
<dbReference type="InterPro" id="IPR002491">
    <property type="entry name" value="ABC_transptr_periplasmic_BD"/>
</dbReference>
<feature type="compositionally biased region" description="Polar residues" evidence="1">
    <location>
        <begin position="35"/>
        <end position="44"/>
    </location>
</feature>
<feature type="domain" description="Fe/B12 periplasmic-binding" evidence="2">
    <location>
        <begin position="134"/>
        <end position="410"/>
    </location>
</feature>
<dbReference type="RefSeq" id="WP_230627460.1">
    <property type="nucleotide sequence ID" value="NZ_CP009517.1"/>
</dbReference>
<dbReference type="CDD" id="cd01147">
    <property type="entry name" value="HemV-2"/>
    <property type="match status" value="1"/>
</dbReference>
<feature type="compositionally biased region" description="Low complexity" evidence="1">
    <location>
        <begin position="93"/>
        <end position="111"/>
    </location>
</feature>